<dbReference type="PANTHER" id="PTHR38590:SF1">
    <property type="entry name" value="BLL0828 PROTEIN"/>
    <property type="match status" value="1"/>
</dbReference>
<dbReference type="STRING" id="1915074.SPHI_04780"/>
<keyword evidence="4" id="KW-1185">Reference proteome</keyword>
<dbReference type="SUPFAM" id="SSF52980">
    <property type="entry name" value="Restriction endonuclease-like"/>
    <property type="match status" value="1"/>
</dbReference>
<dbReference type="Pfam" id="PF04480">
    <property type="entry name" value="DUF559"/>
    <property type="match status" value="1"/>
</dbReference>
<reference evidence="3 4" key="1">
    <citation type="submission" date="2016-11" db="EMBL/GenBank/DDBJ databases">
        <title>Genome sequence of Sphingomonas jeddahensis G39.</title>
        <authorList>
            <person name="Poehlein A."/>
            <person name="Wuebbeler J.H."/>
            <person name="Steinbuechel A."/>
            <person name="Daniel R."/>
        </authorList>
    </citation>
    <scope>NUCLEOTIDE SEQUENCE [LARGE SCALE GENOMIC DNA]</scope>
    <source>
        <strain evidence="3 4">G39</strain>
    </source>
</reference>
<dbReference type="Gene3D" id="3.40.960.10">
    <property type="entry name" value="VSR Endonuclease"/>
    <property type="match status" value="1"/>
</dbReference>
<dbReference type="EMBL" id="MPSB01000002">
    <property type="protein sequence ID" value="ONF97043.1"/>
    <property type="molecule type" value="Genomic_DNA"/>
</dbReference>
<protein>
    <recommendedName>
        <fullName evidence="2">DUF559 domain-containing protein</fullName>
    </recommendedName>
</protein>
<comment type="caution">
    <text evidence="3">The sequence shown here is derived from an EMBL/GenBank/DDBJ whole genome shotgun (WGS) entry which is preliminary data.</text>
</comment>
<dbReference type="Proteomes" id="UP000188729">
    <property type="component" value="Unassembled WGS sequence"/>
</dbReference>
<dbReference type="OrthoDB" id="9798754at2"/>
<evidence type="ECO:0000259" key="2">
    <source>
        <dbReference type="Pfam" id="PF04480"/>
    </source>
</evidence>
<gene>
    <name evidence="3" type="ORF">SPHI_04780</name>
</gene>
<evidence type="ECO:0000313" key="3">
    <source>
        <dbReference type="EMBL" id="ONF97043.1"/>
    </source>
</evidence>
<feature type="region of interest" description="Disordered" evidence="1">
    <location>
        <begin position="125"/>
        <end position="145"/>
    </location>
</feature>
<dbReference type="PANTHER" id="PTHR38590">
    <property type="entry name" value="BLL0828 PROTEIN"/>
    <property type="match status" value="1"/>
</dbReference>
<dbReference type="RefSeq" id="WP_083719653.1">
    <property type="nucleotide sequence ID" value="NZ_MPSB01000002.1"/>
</dbReference>
<name>A0A1V2EWX8_9SPHN</name>
<dbReference type="InterPro" id="IPR047216">
    <property type="entry name" value="Endonuclease_DUF559_bact"/>
</dbReference>
<dbReference type="CDD" id="cd01038">
    <property type="entry name" value="Endonuclease_DUF559"/>
    <property type="match status" value="1"/>
</dbReference>
<evidence type="ECO:0000256" key="1">
    <source>
        <dbReference type="SAM" id="MobiDB-lite"/>
    </source>
</evidence>
<accession>A0A1V2EWX8</accession>
<evidence type="ECO:0000313" key="4">
    <source>
        <dbReference type="Proteomes" id="UP000188729"/>
    </source>
</evidence>
<dbReference type="InterPro" id="IPR007569">
    <property type="entry name" value="DUF559"/>
</dbReference>
<dbReference type="AlphaFoldDB" id="A0A1V2EWX8"/>
<dbReference type="InterPro" id="IPR011335">
    <property type="entry name" value="Restrct_endonuc-II-like"/>
</dbReference>
<feature type="region of interest" description="Disordered" evidence="1">
    <location>
        <begin position="1"/>
        <end position="20"/>
    </location>
</feature>
<organism evidence="3 4">
    <name type="scientific">Sphingomonas jeddahensis</name>
    <dbReference type="NCBI Taxonomy" id="1915074"/>
    <lineage>
        <taxon>Bacteria</taxon>
        <taxon>Pseudomonadati</taxon>
        <taxon>Pseudomonadota</taxon>
        <taxon>Alphaproteobacteria</taxon>
        <taxon>Sphingomonadales</taxon>
        <taxon>Sphingomonadaceae</taxon>
        <taxon>Sphingomonas</taxon>
    </lineage>
</organism>
<feature type="domain" description="DUF559" evidence="2">
    <location>
        <begin position="26"/>
        <end position="124"/>
    </location>
</feature>
<proteinExistence type="predicted"/>
<sequence length="145" mass="15928">MNDAALPSRLREGSGVGTVEGIRRPTTRAQQLRRESTPAERRLWQELSASKLGAKFSRQMPVGPYICDFLSRSAMLAIELDGDTRATQVTHDAKRDAFLRERGLTILRFSNADVMGNLEGVTHRSRDALSIAPPPTPPASGRGEE</sequence>